<evidence type="ECO:0000256" key="1">
    <source>
        <dbReference type="ARBA" id="ARBA00010873"/>
    </source>
</evidence>
<reference evidence="4 5" key="1">
    <citation type="submission" date="2015-09" db="EMBL/GenBank/DDBJ databases">
        <authorList>
            <consortium name="Pathogen Informatics"/>
        </authorList>
    </citation>
    <scope>NUCLEOTIDE SEQUENCE [LARGE SCALE GENOMIC DNA]</scope>
    <source>
        <strain evidence="4 5">2789STDY5834960</strain>
    </source>
</reference>
<protein>
    <submittedName>
        <fullName evidence="4">DNA strand transferase</fullName>
    </submittedName>
</protein>
<evidence type="ECO:0000313" key="5">
    <source>
        <dbReference type="Proteomes" id="UP000095350"/>
    </source>
</evidence>
<dbReference type="AlphaFoldDB" id="A0A173VND3"/>
<evidence type="ECO:0000313" key="4">
    <source>
        <dbReference type="EMBL" id="CUN28166.1"/>
    </source>
</evidence>
<feature type="domain" description="MobA/MobL protein" evidence="3">
    <location>
        <begin position="3"/>
        <end position="199"/>
    </location>
</feature>
<gene>
    <name evidence="4" type="primary">mobA_3</name>
    <name evidence="4" type="ORF">ERS852572_03171</name>
</gene>
<dbReference type="Proteomes" id="UP000095350">
    <property type="component" value="Unassembled WGS sequence"/>
</dbReference>
<dbReference type="GO" id="GO:0016740">
    <property type="term" value="F:transferase activity"/>
    <property type="evidence" value="ECO:0007669"/>
    <property type="project" value="UniProtKB-KW"/>
</dbReference>
<name>A0A173VND3_9FIRM</name>
<dbReference type="EMBL" id="CYXZ01000029">
    <property type="protein sequence ID" value="CUN28166.1"/>
    <property type="molecule type" value="Genomic_DNA"/>
</dbReference>
<dbReference type="STRING" id="166486.ERS852572_03171"/>
<comment type="similarity">
    <text evidence="1">Belongs to the MobA/MobL family.</text>
</comment>
<accession>A0A173VND3</accession>
<sequence length="268" mass="30883">MICSEILLPSHAPPEYADRETLWNAVEKAECGKKAQLAYSFDIALQNEFSMQENIALARQFLLENFVSRGMMVDFAVHSPDKEDASISNPHFHVMCPIRPLDEHGRWGNKQRREYLLDEHGDRIRDEAGNYVFNAVPTTDWGKPETLEEWRQAWADLCNQKFAEKGLDCRIDHRSYERQGIEQIPTVHEGPPVRAMEAKGIRTDKGDFNRWVRKTNAMLREAKNKIASLLKWLKAVKEELSKPQPPMLNDLLMTYYNFKGGSKPSPVP</sequence>
<keyword evidence="2" id="KW-0184">Conjugation</keyword>
<organism evidence="4 5">
    <name type="scientific">Roseburia intestinalis</name>
    <dbReference type="NCBI Taxonomy" id="166486"/>
    <lineage>
        <taxon>Bacteria</taxon>
        <taxon>Bacillati</taxon>
        <taxon>Bacillota</taxon>
        <taxon>Clostridia</taxon>
        <taxon>Lachnospirales</taxon>
        <taxon>Lachnospiraceae</taxon>
        <taxon>Roseburia</taxon>
    </lineage>
</organism>
<dbReference type="InterPro" id="IPR005053">
    <property type="entry name" value="MobA_MobL"/>
</dbReference>
<evidence type="ECO:0000259" key="3">
    <source>
        <dbReference type="Pfam" id="PF03389"/>
    </source>
</evidence>
<dbReference type="PaxDb" id="166486-ERS852572_03171"/>
<evidence type="ECO:0000256" key="2">
    <source>
        <dbReference type="ARBA" id="ARBA00022971"/>
    </source>
</evidence>
<proteinExistence type="inferred from homology"/>
<keyword evidence="4" id="KW-0808">Transferase</keyword>
<dbReference type="Gene3D" id="3.30.930.30">
    <property type="match status" value="1"/>
</dbReference>
<dbReference type="Pfam" id="PF03389">
    <property type="entry name" value="MobA_MobL"/>
    <property type="match status" value="1"/>
</dbReference>